<reference evidence="1" key="1">
    <citation type="submission" date="2023-06" db="EMBL/GenBank/DDBJ databases">
        <authorList>
            <consortium name="Lawrence Berkeley National Laboratory"/>
            <person name="Ahrendt S."/>
            <person name="Sahu N."/>
            <person name="Indic B."/>
            <person name="Wong-Bajracharya J."/>
            <person name="Merenyi Z."/>
            <person name="Ke H.-M."/>
            <person name="Monk M."/>
            <person name="Kocsube S."/>
            <person name="Drula E."/>
            <person name="Lipzen A."/>
            <person name="Balint B."/>
            <person name="Henrissat B."/>
            <person name="Andreopoulos B."/>
            <person name="Martin F.M."/>
            <person name="Harder C.B."/>
            <person name="Rigling D."/>
            <person name="Ford K.L."/>
            <person name="Foster G.D."/>
            <person name="Pangilinan J."/>
            <person name="Papanicolaou A."/>
            <person name="Barry K."/>
            <person name="LaButti K."/>
            <person name="Viragh M."/>
            <person name="Koriabine M."/>
            <person name="Yan M."/>
            <person name="Riley R."/>
            <person name="Champramary S."/>
            <person name="Plett K.L."/>
            <person name="Tsai I.J."/>
            <person name="Slot J."/>
            <person name="Sipos G."/>
            <person name="Plett J."/>
            <person name="Nagy L.G."/>
            <person name="Grigoriev I.V."/>
        </authorList>
    </citation>
    <scope>NUCLEOTIDE SEQUENCE</scope>
    <source>
        <strain evidence="1">FPL87.14</strain>
    </source>
</reference>
<name>A0AA39MEW1_9AGAR</name>
<evidence type="ECO:0000313" key="1">
    <source>
        <dbReference type="EMBL" id="KAK0431194.1"/>
    </source>
</evidence>
<dbReference type="AlphaFoldDB" id="A0AA39MEW1"/>
<comment type="caution">
    <text evidence="1">The sequence shown here is derived from an EMBL/GenBank/DDBJ whole genome shotgun (WGS) entry which is preliminary data.</text>
</comment>
<proteinExistence type="predicted"/>
<dbReference type="Proteomes" id="UP001175226">
    <property type="component" value="Unassembled WGS sequence"/>
</dbReference>
<keyword evidence="2" id="KW-1185">Reference proteome</keyword>
<protein>
    <submittedName>
        <fullName evidence="1">Uncharacterized protein</fullName>
    </submittedName>
</protein>
<evidence type="ECO:0000313" key="2">
    <source>
        <dbReference type="Proteomes" id="UP001175226"/>
    </source>
</evidence>
<sequence>MAWGEARRIHTHTDEEVLHTVDEMLVHFQCLFAFGLLESVFEPERLLVSVDSEGKHAHSVASLVATLSTAVRRWAERVEEDLTSLVKLIYRLASFCASRLHLSGEGVRGGGGALRSCAPKKPSHSFPVSSFPPLIKDAVLVSPRHQVLPGVCGYLRALHPKPAFGIRLIPPPTPGSTACAYINPSISAAYDLLQRGGISVVQRFKDASQTPYITFGWTAEEVRPKQDYPRARSKSWSISAGHSLCIPKDKETRRQAIR</sequence>
<organism evidence="1 2">
    <name type="scientific">Armillaria borealis</name>
    <dbReference type="NCBI Taxonomy" id="47425"/>
    <lineage>
        <taxon>Eukaryota</taxon>
        <taxon>Fungi</taxon>
        <taxon>Dikarya</taxon>
        <taxon>Basidiomycota</taxon>
        <taxon>Agaricomycotina</taxon>
        <taxon>Agaricomycetes</taxon>
        <taxon>Agaricomycetidae</taxon>
        <taxon>Agaricales</taxon>
        <taxon>Marasmiineae</taxon>
        <taxon>Physalacriaceae</taxon>
        <taxon>Armillaria</taxon>
    </lineage>
</organism>
<accession>A0AA39MEW1</accession>
<dbReference type="EMBL" id="JAUEPT010000120">
    <property type="protein sequence ID" value="KAK0431194.1"/>
    <property type="molecule type" value="Genomic_DNA"/>
</dbReference>
<gene>
    <name evidence="1" type="ORF">EV421DRAFT_1929581</name>
</gene>